<dbReference type="AlphaFoldDB" id="A0A9D1ZQ85"/>
<evidence type="ECO:0000256" key="3">
    <source>
        <dbReference type="ARBA" id="ARBA00022448"/>
    </source>
</evidence>
<comment type="caution">
    <text evidence="7">The sequence shown here is derived from an EMBL/GenBank/DDBJ whole genome shotgun (WGS) entry which is preliminary data.</text>
</comment>
<dbReference type="PANTHER" id="PTHR30532">
    <property type="entry name" value="IRON III DICITRATE-BINDING PERIPLASMIC PROTEIN"/>
    <property type="match status" value="1"/>
</dbReference>
<dbReference type="EMBL" id="DXCN01000019">
    <property type="protein sequence ID" value="HIY94416.1"/>
    <property type="molecule type" value="Genomic_DNA"/>
</dbReference>
<keyword evidence="3" id="KW-0813">Transport</keyword>
<dbReference type="PROSITE" id="PS50983">
    <property type="entry name" value="FE_B12_PBP"/>
    <property type="match status" value="1"/>
</dbReference>
<evidence type="ECO:0000313" key="8">
    <source>
        <dbReference type="Proteomes" id="UP000824134"/>
    </source>
</evidence>
<dbReference type="PROSITE" id="PS51257">
    <property type="entry name" value="PROKAR_LIPOPROTEIN"/>
    <property type="match status" value="1"/>
</dbReference>
<dbReference type="Pfam" id="PF01497">
    <property type="entry name" value="Peripla_BP_2"/>
    <property type="match status" value="1"/>
</dbReference>
<comment type="similarity">
    <text evidence="2">Belongs to the bacterial solute-binding protein 8 family.</text>
</comment>
<reference evidence="7" key="2">
    <citation type="submission" date="2021-04" db="EMBL/GenBank/DDBJ databases">
        <authorList>
            <person name="Gilroy R."/>
        </authorList>
    </citation>
    <scope>NUCLEOTIDE SEQUENCE</scope>
    <source>
        <strain evidence="7">ChiHjej12B11-9195</strain>
    </source>
</reference>
<evidence type="ECO:0000256" key="4">
    <source>
        <dbReference type="ARBA" id="ARBA00022729"/>
    </source>
</evidence>
<dbReference type="Proteomes" id="UP000824134">
    <property type="component" value="Unassembled WGS sequence"/>
</dbReference>
<feature type="signal peptide" evidence="5">
    <location>
        <begin position="1"/>
        <end position="18"/>
    </location>
</feature>
<dbReference type="Gene3D" id="3.40.50.1980">
    <property type="entry name" value="Nitrogenase molybdenum iron protein domain"/>
    <property type="match status" value="2"/>
</dbReference>
<reference evidence="7" key="1">
    <citation type="journal article" date="2021" name="PeerJ">
        <title>Extensive microbial diversity within the chicken gut microbiome revealed by metagenomics and culture.</title>
        <authorList>
            <person name="Gilroy R."/>
            <person name="Ravi A."/>
            <person name="Getino M."/>
            <person name="Pursley I."/>
            <person name="Horton D.L."/>
            <person name="Alikhan N.F."/>
            <person name="Baker D."/>
            <person name="Gharbi K."/>
            <person name="Hall N."/>
            <person name="Watson M."/>
            <person name="Adriaenssens E.M."/>
            <person name="Foster-Nyarko E."/>
            <person name="Jarju S."/>
            <person name="Secka A."/>
            <person name="Antonio M."/>
            <person name="Oren A."/>
            <person name="Chaudhuri R.R."/>
            <person name="La Ragione R."/>
            <person name="Hildebrand F."/>
            <person name="Pallen M.J."/>
        </authorList>
    </citation>
    <scope>NUCLEOTIDE SEQUENCE</scope>
    <source>
        <strain evidence="7">ChiHjej12B11-9195</strain>
    </source>
</reference>
<evidence type="ECO:0000256" key="5">
    <source>
        <dbReference type="SAM" id="SignalP"/>
    </source>
</evidence>
<protein>
    <submittedName>
        <fullName evidence="7">ABC transporter substrate-binding protein</fullName>
    </submittedName>
</protein>
<sequence>MALTRAAFLKLSAATALTGVLTACSTGSNTSSSSNASTSGESYTIEHAFGSTAFDTVPQKIAVVQPWKNPDILLALGMVPAGTPYVSWGENTNRSTDWFDAKLAELGGEEPVRYDETDGPNYEALAALEPDAIFSPYGDMTQEVYDKLSGIAPVVPAPVGVGAYETSWQQCVEMAGKMLQREEDATALIQEVEAKLADAVAQHPILEGASSISGYFDTAANTFGVYTSEDSRPQFFTSLGMVNAPYIAEHEGSTEGVYMTLSSEVLDQVEADVVWAWVNSAEEAESVRSNELFAQLPALKNNAVVFEADKQRGLALSAASPLSVVWVIEETTLLNELATAVENTRAAS</sequence>
<dbReference type="SUPFAM" id="SSF53807">
    <property type="entry name" value="Helical backbone' metal receptor"/>
    <property type="match status" value="1"/>
</dbReference>
<dbReference type="InterPro" id="IPR006311">
    <property type="entry name" value="TAT_signal"/>
</dbReference>
<evidence type="ECO:0000256" key="2">
    <source>
        <dbReference type="ARBA" id="ARBA00008814"/>
    </source>
</evidence>
<accession>A0A9D1ZQ85</accession>
<feature type="domain" description="Fe/B12 periplasmic-binding" evidence="6">
    <location>
        <begin position="61"/>
        <end position="345"/>
    </location>
</feature>
<gene>
    <name evidence="7" type="ORF">H9821_01950</name>
</gene>
<dbReference type="InterPro" id="IPR051313">
    <property type="entry name" value="Bact_iron-sidero_bind"/>
</dbReference>
<feature type="chain" id="PRO_5039257988" evidence="5">
    <location>
        <begin position="19"/>
        <end position="348"/>
    </location>
</feature>
<dbReference type="GO" id="GO:0030288">
    <property type="term" value="C:outer membrane-bounded periplasmic space"/>
    <property type="evidence" value="ECO:0007669"/>
    <property type="project" value="TreeGrafter"/>
</dbReference>
<evidence type="ECO:0000313" key="7">
    <source>
        <dbReference type="EMBL" id="HIY94416.1"/>
    </source>
</evidence>
<keyword evidence="4 5" id="KW-0732">Signal</keyword>
<evidence type="ECO:0000256" key="1">
    <source>
        <dbReference type="ARBA" id="ARBA00004196"/>
    </source>
</evidence>
<dbReference type="PANTHER" id="PTHR30532:SF24">
    <property type="entry name" value="FERRIC ENTEROBACTIN-BINDING PERIPLASMIC PROTEIN FEPB"/>
    <property type="match status" value="1"/>
</dbReference>
<evidence type="ECO:0000259" key="6">
    <source>
        <dbReference type="PROSITE" id="PS50983"/>
    </source>
</evidence>
<name>A0A9D1ZQ85_9MICC</name>
<comment type="subcellular location">
    <subcellularLocation>
        <location evidence="1">Cell envelope</location>
    </subcellularLocation>
</comment>
<dbReference type="GO" id="GO:1901678">
    <property type="term" value="P:iron coordination entity transport"/>
    <property type="evidence" value="ECO:0007669"/>
    <property type="project" value="UniProtKB-ARBA"/>
</dbReference>
<organism evidence="7 8">
    <name type="scientific">Candidatus Rothia avicola</name>
    <dbReference type="NCBI Taxonomy" id="2840478"/>
    <lineage>
        <taxon>Bacteria</taxon>
        <taxon>Bacillati</taxon>
        <taxon>Actinomycetota</taxon>
        <taxon>Actinomycetes</taxon>
        <taxon>Micrococcales</taxon>
        <taxon>Micrococcaceae</taxon>
        <taxon>Rothia</taxon>
    </lineage>
</organism>
<proteinExistence type="inferred from homology"/>
<dbReference type="PROSITE" id="PS51318">
    <property type="entry name" value="TAT"/>
    <property type="match status" value="1"/>
</dbReference>
<dbReference type="InterPro" id="IPR002491">
    <property type="entry name" value="ABC_transptr_periplasmic_BD"/>
</dbReference>